<sequence>MYRKIMVAIDGSPSSMQALKEGLAVAKLCGGHLDVVYVIDQSALFTLAGGYDQEALVAAMRRDGAGVLRDAEQAIADANAAGDTALIETKRIGEDIAGRLQRYAQENTVDLAVLGTHGRRGIERMLIGSVAERFLRGAICPVLFTRGEDPQPAETVIF</sequence>
<accession>A0A119W4F7</accession>
<feature type="domain" description="UspA" evidence="2">
    <location>
        <begin position="1"/>
        <end position="146"/>
    </location>
</feature>
<comment type="similarity">
    <text evidence="1">Belongs to the universal stress protein A family.</text>
</comment>
<dbReference type="RefSeq" id="WP_060149475.1">
    <property type="nucleotide sequence ID" value="NZ_LPGD01000053.1"/>
</dbReference>
<gene>
    <name evidence="3" type="ORF">WT44_12665</name>
</gene>
<evidence type="ECO:0000313" key="4">
    <source>
        <dbReference type="Proteomes" id="UP000068603"/>
    </source>
</evidence>
<dbReference type="Gene3D" id="3.40.50.620">
    <property type="entry name" value="HUPs"/>
    <property type="match status" value="1"/>
</dbReference>
<dbReference type="PANTHER" id="PTHR46268">
    <property type="entry name" value="STRESS RESPONSE PROTEIN NHAX"/>
    <property type="match status" value="1"/>
</dbReference>
<protein>
    <submittedName>
        <fullName evidence="3">Universal stress protein UspA</fullName>
    </submittedName>
</protein>
<proteinExistence type="inferred from homology"/>
<comment type="caution">
    <text evidence="3">The sequence shown here is derived from an EMBL/GenBank/DDBJ whole genome shotgun (WGS) entry which is preliminary data.</text>
</comment>
<evidence type="ECO:0000313" key="3">
    <source>
        <dbReference type="EMBL" id="KWA63153.1"/>
    </source>
</evidence>
<dbReference type="PRINTS" id="PR01438">
    <property type="entry name" value="UNVRSLSTRESS"/>
</dbReference>
<dbReference type="SUPFAM" id="SSF52402">
    <property type="entry name" value="Adenine nucleotide alpha hydrolases-like"/>
    <property type="match status" value="1"/>
</dbReference>
<dbReference type="Proteomes" id="UP000068603">
    <property type="component" value="Unassembled WGS sequence"/>
</dbReference>
<dbReference type="InterPro" id="IPR006015">
    <property type="entry name" value="Universal_stress_UspA"/>
</dbReference>
<dbReference type="AlphaFoldDB" id="A0A119W4F7"/>
<reference evidence="3 4" key="1">
    <citation type="submission" date="2015-11" db="EMBL/GenBank/DDBJ databases">
        <title>Expanding the genomic diversity of Burkholderia species for the development of highly accurate diagnostics.</title>
        <authorList>
            <person name="Sahl J."/>
            <person name="Keim P."/>
            <person name="Wagner D."/>
        </authorList>
    </citation>
    <scope>NUCLEOTIDE SEQUENCE [LARGE SCALE GENOMIC DNA]</scope>
    <source>
        <strain evidence="3 4">MSMB1960WGS</strain>
    </source>
</reference>
<dbReference type="STRING" id="1503054.WT74_27090"/>
<evidence type="ECO:0000259" key="2">
    <source>
        <dbReference type="Pfam" id="PF00582"/>
    </source>
</evidence>
<dbReference type="Pfam" id="PF00582">
    <property type="entry name" value="Usp"/>
    <property type="match status" value="1"/>
</dbReference>
<dbReference type="EMBL" id="LPHB01000038">
    <property type="protein sequence ID" value="KWA63153.1"/>
    <property type="molecule type" value="Genomic_DNA"/>
</dbReference>
<evidence type="ECO:0000256" key="1">
    <source>
        <dbReference type="ARBA" id="ARBA00008791"/>
    </source>
</evidence>
<dbReference type="PANTHER" id="PTHR46268:SF6">
    <property type="entry name" value="UNIVERSAL STRESS PROTEIN UP12"/>
    <property type="match status" value="1"/>
</dbReference>
<dbReference type="CDD" id="cd00293">
    <property type="entry name" value="USP-like"/>
    <property type="match status" value="1"/>
</dbReference>
<dbReference type="InterPro" id="IPR006016">
    <property type="entry name" value="UspA"/>
</dbReference>
<organism evidence="3">
    <name type="scientific">Burkholderia stagnalis</name>
    <dbReference type="NCBI Taxonomy" id="1503054"/>
    <lineage>
        <taxon>Bacteria</taxon>
        <taxon>Pseudomonadati</taxon>
        <taxon>Pseudomonadota</taxon>
        <taxon>Betaproteobacteria</taxon>
        <taxon>Burkholderiales</taxon>
        <taxon>Burkholderiaceae</taxon>
        <taxon>Burkholderia</taxon>
        <taxon>Burkholderia cepacia complex</taxon>
    </lineage>
</organism>
<dbReference type="InterPro" id="IPR014729">
    <property type="entry name" value="Rossmann-like_a/b/a_fold"/>
</dbReference>
<name>A0A119W4F7_9BURK</name>